<dbReference type="InterPro" id="IPR004515">
    <property type="entry name" value="Phosphoheptose_Isoase"/>
</dbReference>
<feature type="binding site" evidence="10">
    <location>
        <begin position="92"/>
        <end position="93"/>
    </location>
    <ligand>
        <name>substrate</name>
    </ligand>
</feature>
<comment type="function">
    <text evidence="2 10">Catalyzes the isomerization of sedoheptulose 7-phosphate in D-glycero-D-manno-heptose 7-phosphate.</text>
</comment>
<dbReference type="InterPro" id="IPR046348">
    <property type="entry name" value="SIS_dom_sf"/>
</dbReference>
<dbReference type="InterPro" id="IPR050099">
    <property type="entry name" value="SIS_GmhA/DiaA_subfam"/>
</dbReference>
<comment type="miscellaneous">
    <text evidence="10">The reaction produces a racemic mixture of D-glycero-alpha-D-manno-heptose 7-phosphate and D-glycero-beta-D-manno-heptose 7-phosphate.</text>
</comment>
<feature type="binding site" evidence="10">
    <location>
        <begin position="118"/>
        <end position="120"/>
    </location>
    <ligand>
        <name>substrate</name>
    </ligand>
</feature>
<feature type="domain" description="SIS" evidence="11">
    <location>
        <begin position="36"/>
        <end position="195"/>
    </location>
</feature>
<feature type="binding site" evidence="10">
    <location>
        <position position="171"/>
    </location>
    <ligand>
        <name>substrate</name>
    </ligand>
</feature>
<evidence type="ECO:0000256" key="6">
    <source>
        <dbReference type="ARBA" id="ARBA00022723"/>
    </source>
</evidence>
<evidence type="ECO:0000256" key="5">
    <source>
        <dbReference type="ARBA" id="ARBA00022490"/>
    </source>
</evidence>
<dbReference type="PROSITE" id="PS51464">
    <property type="entry name" value="SIS"/>
    <property type="match status" value="1"/>
</dbReference>
<gene>
    <name evidence="12" type="primary">gmhA_1</name>
    <name evidence="10" type="synonym">gmhA</name>
    <name evidence="12" type="ORF">GCM10007933_14170</name>
</gene>
<keyword evidence="7 10" id="KW-0862">Zinc</keyword>
<dbReference type="RefSeq" id="WP_153161387.1">
    <property type="nucleotide sequence ID" value="NZ_BSPX01000016.1"/>
</dbReference>
<dbReference type="GO" id="GO:0016853">
    <property type="term" value="F:isomerase activity"/>
    <property type="evidence" value="ECO:0007669"/>
    <property type="project" value="UniProtKB-KW"/>
</dbReference>
<keyword evidence="6 10" id="KW-0479">Metal-binding</keyword>
<evidence type="ECO:0000256" key="7">
    <source>
        <dbReference type="ARBA" id="ARBA00022833"/>
    </source>
</evidence>
<evidence type="ECO:0000256" key="1">
    <source>
        <dbReference type="ARBA" id="ARBA00000348"/>
    </source>
</evidence>
<evidence type="ECO:0000256" key="2">
    <source>
        <dbReference type="ARBA" id="ARBA00003172"/>
    </source>
</evidence>
<comment type="subunit">
    <text evidence="10">Homotetramer.</text>
</comment>
<evidence type="ECO:0000313" key="12">
    <source>
        <dbReference type="EMBL" id="GLT21962.1"/>
    </source>
</evidence>
<dbReference type="HAMAP" id="MF_00067">
    <property type="entry name" value="GmhA"/>
    <property type="match status" value="1"/>
</dbReference>
<keyword evidence="13" id="KW-1185">Reference proteome</keyword>
<accession>A0ABQ6F9P0</accession>
<keyword evidence="9 10" id="KW-0119">Carbohydrate metabolism</keyword>
<comment type="catalytic activity">
    <reaction evidence="1 10">
        <text>2 D-sedoheptulose 7-phosphate = D-glycero-alpha-D-manno-heptose 7-phosphate + D-glycero-beta-D-manno-heptose 7-phosphate</text>
        <dbReference type="Rhea" id="RHEA:27489"/>
        <dbReference type="ChEBI" id="CHEBI:57483"/>
        <dbReference type="ChEBI" id="CHEBI:60203"/>
        <dbReference type="ChEBI" id="CHEBI:60204"/>
        <dbReference type="EC" id="5.3.1.28"/>
    </reaction>
</comment>
<dbReference type="Proteomes" id="UP001157167">
    <property type="component" value="Unassembled WGS sequence"/>
</dbReference>
<organism evidence="12 13">
    <name type="scientific">Zoogloea oryzae</name>
    <dbReference type="NCBI Taxonomy" id="310767"/>
    <lineage>
        <taxon>Bacteria</taxon>
        <taxon>Pseudomonadati</taxon>
        <taxon>Pseudomonadota</taxon>
        <taxon>Betaproteobacteria</taxon>
        <taxon>Rhodocyclales</taxon>
        <taxon>Zoogloeaceae</taxon>
        <taxon>Zoogloea</taxon>
    </lineage>
</organism>
<proteinExistence type="inferred from homology"/>
<feature type="binding site" evidence="10">
    <location>
        <position position="64"/>
    </location>
    <ligand>
        <name>substrate</name>
    </ligand>
</feature>
<comment type="caution">
    <text evidence="12">The sequence shown here is derived from an EMBL/GenBank/DDBJ whole genome shotgun (WGS) entry which is preliminary data.</text>
</comment>
<dbReference type="PANTHER" id="PTHR30390:SF7">
    <property type="entry name" value="PHOSPHOHEPTOSE ISOMERASE"/>
    <property type="match status" value="1"/>
</dbReference>
<dbReference type="InterPro" id="IPR035461">
    <property type="entry name" value="GmhA/DiaA"/>
</dbReference>
<dbReference type="CDD" id="cd05006">
    <property type="entry name" value="SIS_GmhA"/>
    <property type="match status" value="1"/>
</dbReference>
<protein>
    <recommendedName>
        <fullName evidence="10">Phosphoheptose isomerase</fullName>
        <ecNumber evidence="10">5.3.1.28</ecNumber>
    </recommendedName>
    <alternativeName>
        <fullName evidence="10">Sedoheptulose 7-phosphate isomerase</fullName>
    </alternativeName>
</protein>
<feature type="binding site" evidence="10">
    <location>
        <position position="171"/>
    </location>
    <ligand>
        <name>Zn(2+)</name>
        <dbReference type="ChEBI" id="CHEBI:29105"/>
    </ligand>
</feature>
<evidence type="ECO:0000256" key="4">
    <source>
        <dbReference type="ARBA" id="ARBA00009894"/>
    </source>
</evidence>
<feature type="binding site" evidence="10">
    <location>
        <position position="60"/>
    </location>
    <ligand>
        <name>Zn(2+)</name>
        <dbReference type="ChEBI" id="CHEBI:29105"/>
    </ligand>
</feature>
<dbReference type="Pfam" id="PF13580">
    <property type="entry name" value="SIS_2"/>
    <property type="match status" value="1"/>
</dbReference>
<keyword evidence="8 10" id="KW-0413">Isomerase</keyword>
<evidence type="ECO:0000256" key="10">
    <source>
        <dbReference type="HAMAP-Rule" id="MF_00067"/>
    </source>
</evidence>
<comment type="similarity">
    <text evidence="4 10">Belongs to the SIS family. GmhA subfamily.</text>
</comment>
<evidence type="ECO:0000259" key="11">
    <source>
        <dbReference type="PROSITE" id="PS51464"/>
    </source>
</evidence>
<dbReference type="EMBL" id="BSPX01000016">
    <property type="protein sequence ID" value="GLT21962.1"/>
    <property type="molecule type" value="Genomic_DNA"/>
</dbReference>
<reference evidence="13" key="1">
    <citation type="journal article" date="2019" name="Int. J. Syst. Evol. Microbiol.">
        <title>The Global Catalogue of Microorganisms (GCM) 10K type strain sequencing project: providing services to taxonomists for standard genome sequencing and annotation.</title>
        <authorList>
            <consortium name="The Broad Institute Genomics Platform"/>
            <consortium name="The Broad Institute Genome Sequencing Center for Infectious Disease"/>
            <person name="Wu L."/>
            <person name="Ma J."/>
        </authorList>
    </citation>
    <scope>NUCLEOTIDE SEQUENCE [LARGE SCALE GENOMIC DNA]</scope>
    <source>
        <strain evidence="13">NBRC 102407</strain>
    </source>
</reference>
<keyword evidence="5 10" id="KW-0963">Cytoplasm</keyword>
<name>A0ABQ6F9P0_9RHOO</name>
<feature type="binding site" evidence="10">
    <location>
        <position position="179"/>
    </location>
    <ligand>
        <name>Zn(2+)</name>
        <dbReference type="ChEBI" id="CHEBI:29105"/>
    </ligand>
</feature>
<feature type="binding site" evidence="10">
    <location>
        <begin position="51"/>
        <end position="53"/>
    </location>
    <ligand>
        <name>substrate</name>
    </ligand>
</feature>
<feature type="binding site" evidence="10">
    <location>
        <position position="64"/>
    </location>
    <ligand>
        <name>Zn(2+)</name>
        <dbReference type="ChEBI" id="CHEBI:29105"/>
    </ligand>
</feature>
<dbReference type="SUPFAM" id="SSF53697">
    <property type="entry name" value="SIS domain"/>
    <property type="match status" value="1"/>
</dbReference>
<feature type="binding site" evidence="10">
    <location>
        <position position="123"/>
    </location>
    <ligand>
        <name>substrate</name>
    </ligand>
</feature>
<dbReference type="PANTHER" id="PTHR30390">
    <property type="entry name" value="SEDOHEPTULOSE 7-PHOSPHATE ISOMERASE / DNAA INITIATOR-ASSOCIATING FACTOR FOR REPLICATION INITIATION"/>
    <property type="match status" value="1"/>
</dbReference>
<dbReference type="InterPro" id="IPR001347">
    <property type="entry name" value="SIS_dom"/>
</dbReference>
<comment type="subcellular location">
    <subcellularLocation>
        <location evidence="3 10">Cytoplasm</location>
    </subcellularLocation>
</comment>
<evidence type="ECO:0000313" key="13">
    <source>
        <dbReference type="Proteomes" id="UP001157167"/>
    </source>
</evidence>
<evidence type="ECO:0000256" key="9">
    <source>
        <dbReference type="ARBA" id="ARBA00023277"/>
    </source>
</evidence>
<comment type="pathway">
    <text evidence="10">Carbohydrate biosynthesis; D-glycero-D-manno-heptose 7-phosphate biosynthesis; D-glycero-alpha-D-manno-heptose 7-phosphate and D-glycero-beta-D-manno-heptose 7-phosphate from sedoheptulose 7-phosphate: step 1/1.</text>
</comment>
<comment type="cofactor">
    <cofactor evidence="10">
        <name>Zn(2+)</name>
        <dbReference type="ChEBI" id="CHEBI:29105"/>
    </cofactor>
    <text evidence="10">Binds 1 zinc ion per subunit.</text>
</comment>
<evidence type="ECO:0000256" key="3">
    <source>
        <dbReference type="ARBA" id="ARBA00004496"/>
    </source>
</evidence>
<evidence type="ECO:0000256" key="8">
    <source>
        <dbReference type="ARBA" id="ARBA00023235"/>
    </source>
</evidence>
<dbReference type="Gene3D" id="3.40.50.10490">
    <property type="entry name" value="Glucose-6-phosphate isomerase like protein, domain 1"/>
    <property type="match status" value="1"/>
</dbReference>
<dbReference type="EC" id="5.3.1.28" evidence="10"/>
<sequence>MESVVMASLREARQALDAMLDNPAVVAAVARAGSALAKALDAGGRVYSCGNGGSMCDAMHFAEELSGRYRQDRPALGAAAISDVGHLTCVGNDYGYDRVFARYVEGHGRAGDFLLAISTSGSSPSVLNAVAAARARGMQVIGLHGRPGSPLAQICDFDICTPAGAFADRVQECHIKVIHILIEIVERQLFPRNYA</sequence>